<evidence type="ECO:0000259" key="11">
    <source>
        <dbReference type="PROSITE" id="PS00128"/>
    </source>
</evidence>
<keyword evidence="5" id="KW-0081">Bacteriolytic enzyme</keyword>
<dbReference type="PRINTS" id="PR00137">
    <property type="entry name" value="LYSOZYME"/>
</dbReference>
<evidence type="ECO:0000256" key="3">
    <source>
        <dbReference type="ARBA" id="ARBA00012732"/>
    </source>
</evidence>
<feature type="chain" id="PRO_5026801067" description="lysozyme" evidence="10">
    <location>
        <begin position="24"/>
        <end position="170"/>
    </location>
</feature>
<dbReference type="PANTHER" id="PTHR11407:SF36">
    <property type="entry name" value="GEO02684P1-RELATED"/>
    <property type="match status" value="1"/>
</dbReference>
<dbReference type="Pfam" id="PF00062">
    <property type="entry name" value="Lys"/>
    <property type="match status" value="1"/>
</dbReference>
<dbReference type="InterPro" id="IPR001916">
    <property type="entry name" value="Glyco_hydro_22"/>
</dbReference>
<dbReference type="GO" id="GO:0042742">
    <property type="term" value="P:defense response to bacterium"/>
    <property type="evidence" value="ECO:0007669"/>
    <property type="project" value="UniProtKB-KW"/>
</dbReference>
<sequence>MEKSNVFWKFGICLLSLCALAKGRTLDRCTLARELDNLNVPRHELPTWVCIAKYESSFRTHVVGPPNTDGSNDYGIFQINDRYWCQPSNGKYSSNGCGINCDVLLSENIAASVHCAQIVKNQQGLEAWSVYNPHCRGQLESVDDCFDSRNFVGSGGGGFGGMGIGMYGKN</sequence>
<feature type="domain" description="Glycosyl hydrolases family 22 (GH22)" evidence="11">
    <location>
        <begin position="97"/>
        <end position="115"/>
    </location>
</feature>
<evidence type="ECO:0000256" key="1">
    <source>
        <dbReference type="ARBA" id="ARBA00000632"/>
    </source>
</evidence>
<dbReference type="SMART" id="SM00263">
    <property type="entry name" value="LYZ1"/>
    <property type="match status" value="1"/>
</dbReference>
<dbReference type="FunFam" id="1.10.530.10:FF:000001">
    <property type="entry name" value="Lysozyme C"/>
    <property type="match status" value="1"/>
</dbReference>
<dbReference type="InterPro" id="IPR019799">
    <property type="entry name" value="Glyco_hydro_22_CS"/>
</dbReference>
<protein>
    <recommendedName>
        <fullName evidence="3">lysozyme</fullName>
        <ecNumber evidence="3">3.2.1.17</ecNumber>
    </recommendedName>
</protein>
<dbReference type="InterPro" id="IPR023346">
    <property type="entry name" value="Lysozyme-like_dom_sf"/>
</dbReference>
<evidence type="ECO:0000256" key="2">
    <source>
        <dbReference type="ARBA" id="ARBA00010859"/>
    </source>
</evidence>
<dbReference type="SUPFAM" id="SSF53955">
    <property type="entry name" value="Lysozyme-like"/>
    <property type="match status" value="1"/>
</dbReference>
<dbReference type="GO" id="GO:0003796">
    <property type="term" value="F:lysozyme activity"/>
    <property type="evidence" value="ECO:0007669"/>
    <property type="project" value="UniProtKB-EC"/>
</dbReference>
<dbReference type="EC" id="3.2.1.17" evidence="3"/>
<keyword evidence="7" id="KW-1015">Disulfide bond</keyword>
<dbReference type="InterPro" id="IPR000974">
    <property type="entry name" value="Glyco_hydro_22_lys"/>
</dbReference>
<keyword evidence="8" id="KW-0326">Glycosidase</keyword>
<evidence type="ECO:0000313" key="12">
    <source>
        <dbReference type="Proteomes" id="UP000504634"/>
    </source>
</evidence>
<dbReference type="AlphaFoldDB" id="A0A6J2TDD6"/>
<dbReference type="PANTHER" id="PTHR11407">
    <property type="entry name" value="LYSOZYME C"/>
    <property type="match status" value="1"/>
</dbReference>
<keyword evidence="12" id="KW-1185">Reference proteome</keyword>
<comment type="similarity">
    <text evidence="2 9">Belongs to the glycosyl hydrolase 22 family.</text>
</comment>
<dbReference type="Gene3D" id="1.10.530.10">
    <property type="match status" value="1"/>
</dbReference>
<proteinExistence type="inferred from homology"/>
<keyword evidence="6 10" id="KW-0732">Signal</keyword>
<dbReference type="PROSITE" id="PS51348">
    <property type="entry name" value="GLYCOSYL_HYDROL_F22_2"/>
    <property type="match status" value="1"/>
</dbReference>
<organism evidence="12 13">
    <name type="scientific">Drosophila lebanonensis</name>
    <name type="common">Fruit fly</name>
    <name type="synonym">Scaptodrosophila lebanonensis</name>
    <dbReference type="NCBI Taxonomy" id="7225"/>
    <lineage>
        <taxon>Eukaryota</taxon>
        <taxon>Metazoa</taxon>
        <taxon>Ecdysozoa</taxon>
        <taxon>Arthropoda</taxon>
        <taxon>Hexapoda</taxon>
        <taxon>Insecta</taxon>
        <taxon>Pterygota</taxon>
        <taxon>Neoptera</taxon>
        <taxon>Endopterygota</taxon>
        <taxon>Diptera</taxon>
        <taxon>Brachycera</taxon>
        <taxon>Muscomorpha</taxon>
        <taxon>Ephydroidea</taxon>
        <taxon>Drosophilidae</taxon>
        <taxon>Scaptodrosophila</taxon>
    </lineage>
</organism>
<keyword evidence="8" id="KW-0378">Hydrolase</keyword>
<evidence type="ECO:0000256" key="10">
    <source>
        <dbReference type="SAM" id="SignalP"/>
    </source>
</evidence>
<evidence type="ECO:0000256" key="8">
    <source>
        <dbReference type="ARBA" id="ARBA00023295"/>
    </source>
</evidence>
<keyword evidence="4" id="KW-0929">Antimicrobial</keyword>
<dbReference type="OrthoDB" id="17373at2759"/>
<evidence type="ECO:0000313" key="13">
    <source>
        <dbReference type="RefSeq" id="XP_030374009.1"/>
    </source>
</evidence>
<dbReference type="CDD" id="cd16899">
    <property type="entry name" value="LYZ_C_invert"/>
    <property type="match status" value="1"/>
</dbReference>
<accession>A0A6J2TDD6</accession>
<evidence type="ECO:0000256" key="5">
    <source>
        <dbReference type="ARBA" id="ARBA00022638"/>
    </source>
</evidence>
<dbReference type="PRINTS" id="PR00135">
    <property type="entry name" value="LYZLACT"/>
</dbReference>
<evidence type="ECO:0000256" key="4">
    <source>
        <dbReference type="ARBA" id="ARBA00022529"/>
    </source>
</evidence>
<dbReference type="PROSITE" id="PS00128">
    <property type="entry name" value="GLYCOSYL_HYDROL_F22_1"/>
    <property type="match status" value="1"/>
</dbReference>
<gene>
    <name evidence="13" type="primary">LOC115623680</name>
</gene>
<dbReference type="GeneID" id="115623680"/>
<evidence type="ECO:0000256" key="9">
    <source>
        <dbReference type="RuleBase" id="RU004440"/>
    </source>
</evidence>
<feature type="signal peptide" evidence="10">
    <location>
        <begin position="1"/>
        <end position="23"/>
    </location>
</feature>
<dbReference type="Proteomes" id="UP000504634">
    <property type="component" value="Unplaced"/>
</dbReference>
<dbReference type="RefSeq" id="XP_030374009.1">
    <property type="nucleotide sequence ID" value="XM_030518149.1"/>
</dbReference>
<comment type="catalytic activity">
    <reaction evidence="1">
        <text>Hydrolysis of (1-&gt;4)-beta-linkages between N-acetylmuramic acid and N-acetyl-D-glucosamine residues in a peptidoglycan and between N-acetyl-D-glucosamine residues in chitodextrins.</text>
        <dbReference type="EC" id="3.2.1.17"/>
    </reaction>
</comment>
<evidence type="ECO:0000256" key="6">
    <source>
        <dbReference type="ARBA" id="ARBA00022729"/>
    </source>
</evidence>
<dbReference type="GO" id="GO:0031640">
    <property type="term" value="P:killing of cells of another organism"/>
    <property type="evidence" value="ECO:0007669"/>
    <property type="project" value="UniProtKB-KW"/>
</dbReference>
<name>A0A6J2TDD6_DROLE</name>
<reference evidence="13" key="1">
    <citation type="submission" date="2025-08" db="UniProtKB">
        <authorList>
            <consortium name="RefSeq"/>
        </authorList>
    </citation>
    <scope>IDENTIFICATION</scope>
    <source>
        <strain evidence="13">11010-0011.00</strain>
        <tissue evidence="13">Whole body</tissue>
    </source>
</reference>
<evidence type="ECO:0000256" key="7">
    <source>
        <dbReference type="ARBA" id="ARBA00023157"/>
    </source>
</evidence>